<name>A0A7K0CQC2_9ACTN</name>
<keyword evidence="2 7" id="KW-0489">Methyltransferase</keyword>
<comment type="catalytic activity">
    <reaction evidence="5">
        <text>L-glutaminyl-[peptide chain release factor] + S-adenosyl-L-methionine = N(5)-methyl-L-glutaminyl-[peptide chain release factor] + S-adenosyl-L-homocysteine + H(+)</text>
        <dbReference type="Rhea" id="RHEA:42896"/>
        <dbReference type="Rhea" id="RHEA-COMP:10271"/>
        <dbReference type="Rhea" id="RHEA-COMP:10272"/>
        <dbReference type="ChEBI" id="CHEBI:15378"/>
        <dbReference type="ChEBI" id="CHEBI:30011"/>
        <dbReference type="ChEBI" id="CHEBI:57856"/>
        <dbReference type="ChEBI" id="CHEBI:59789"/>
        <dbReference type="ChEBI" id="CHEBI:61891"/>
        <dbReference type="EC" id="2.1.1.297"/>
    </reaction>
</comment>
<keyword evidence="7" id="KW-0687">Ribonucleoprotein</keyword>
<keyword evidence="3 7" id="KW-0808">Transferase</keyword>
<keyword evidence="8" id="KW-1185">Reference proteome</keyword>
<evidence type="ECO:0000256" key="1">
    <source>
        <dbReference type="ARBA" id="ARBA00012771"/>
    </source>
</evidence>
<dbReference type="GO" id="GO:0032259">
    <property type="term" value="P:methylation"/>
    <property type="evidence" value="ECO:0007669"/>
    <property type="project" value="UniProtKB-KW"/>
</dbReference>
<dbReference type="SUPFAM" id="SSF53335">
    <property type="entry name" value="S-adenosyl-L-methionine-dependent methyltransferases"/>
    <property type="match status" value="1"/>
</dbReference>
<dbReference type="InterPro" id="IPR007848">
    <property type="entry name" value="Small_mtfrase_dom"/>
</dbReference>
<dbReference type="Proteomes" id="UP000466345">
    <property type="component" value="Unassembled WGS sequence"/>
</dbReference>
<feature type="domain" description="Methyltransferase small" evidence="6">
    <location>
        <begin position="59"/>
        <end position="146"/>
    </location>
</feature>
<evidence type="ECO:0000256" key="5">
    <source>
        <dbReference type="ARBA" id="ARBA00048391"/>
    </source>
</evidence>
<dbReference type="NCBIfam" id="TIGR03704">
    <property type="entry name" value="PrmC_rel_meth"/>
    <property type="match status" value="1"/>
</dbReference>
<keyword evidence="7" id="KW-0689">Ribosomal protein</keyword>
<dbReference type="NCBIfam" id="TIGR00536">
    <property type="entry name" value="hemK_fam"/>
    <property type="match status" value="1"/>
</dbReference>
<evidence type="ECO:0000256" key="4">
    <source>
        <dbReference type="ARBA" id="ARBA00022691"/>
    </source>
</evidence>
<dbReference type="PANTHER" id="PTHR18895:SF74">
    <property type="entry name" value="MTRF1L RELEASE FACTOR GLUTAMINE METHYLTRANSFERASE"/>
    <property type="match status" value="1"/>
</dbReference>
<dbReference type="GO" id="GO:0102559">
    <property type="term" value="F:peptide chain release factor N(5)-glutamine methyltransferase activity"/>
    <property type="evidence" value="ECO:0007669"/>
    <property type="project" value="UniProtKB-EC"/>
</dbReference>
<dbReference type="GO" id="GO:0005840">
    <property type="term" value="C:ribosome"/>
    <property type="evidence" value="ECO:0007669"/>
    <property type="project" value="UniProtKB-KW"/>
</dbReference>
<accession>A0A7K0CQC2</accession>
<evidence type="ECO:0000256" key="2">
    <source>
        <dbReference type="ARBA" id="ARBA00022603"/>
    </source>
</evidence>
<gene>
    <name evidence="7" type="primary">prmB</name>
    <name evidence="7" type="ORF">SRB5_58640</name>
</gene>
<dbReference type="PANTHER" id="PTHR18895">
    <property type="entry name" value="HEMK METHYLTRANSFERASE"/>
    <property type="match status" value="1"/>
</dbReference>
<proteinExistence type="predicted"/>
<evidence type="ECO:0000259" key="6">
    <source>
        <dbReference type="Pfam" id="PF05175"/>
    </source>
</evidence>
<dbReference type="Gene3D" id="3.40.50.150">
    <property type="entry name" value="Vaccinia Virus protein VP39"/>
    <property type="match status" value="1"/>
</dbReference>
<dbReference type="InterPro" id="IPR050320">
    <property type="entry name" value="N5-glutamine_MTase"/>
</dbReference>
<comment type="caution">
    <text evidence="7">The sequence shown here is derived from an EMBL/GenBank/DDBJ whole genome shotgun (WGS) entry which is preliminary data.</text>
</comment>
<evidence type="ECO:0000313" key="8">
    <source>
        <dbReference type="Proteomes" id="UP000466345"/>
    </source>
</evidence>
<reference evidence="7 8" key="1">
    <citation type="submission" date="2019-10" db="EMBL/GenBank/DDBJ databases">
        <title>Streptomyces smaragdinus sp. nov. and Streptomyces fabii sp. nov., isolated from the gut of fungus growing-termite Macrotermes natalensis.</title>
        <authorList>
            <person name="Schwitalla J."/>
            <person name="Benndorf R."/>
            <person name="Martin K."/>
            <person name="De Beer W."/>
            <person name="Kaster A.-K."/>
            <person name="Vollmers J."/>
            <person name="Poulsen M."/>
            <person name="Beemelmanns C."/>
        </authorList>
    </citation>
    <scope>NUCLEOTIDE SEQUENCE [LARGE SCALE GENOMIC DNA]</scope>
    <source>
        <strain evidence="7 8">RB5</strain>
    </source>
</reference>
<keyword evidence="4" id="KW-0949">S-adenosyl-L-methionine</keyword>
<dbReference type="Pfam" id="PF05175">
    <property type="entry name" value="MTS"/>
    <property type="match status" value="1"/>
</dbReference>
<organism evidence="7 8">
    <name type="scientific">Streptomyces smaragdinus</name>
    <dbReference type="NCBI Taxonomy" id="2585196"/>
    <lineage>
        <taxon>Bacteria</taxon>
        <taxon>Bacillati</taxon>
        <taxon>Actinomycetota</taxon>
        <taxon>Actinomycetes</taxon>
        <taxon>Kitasatosporales</taxon>
        <taxon>Streptomycetaceae</taxon>
        <taxon>Streptomyces</taxon>
    </lineage>
</organism>
<dbReference type="InterPro" id="IPR022446">
    <property type="entry name" value="MeTrfrase_put"/>
</dbReference>
<dbReference type="EMBL" id="WEGJ01000037">
    <property type="protein sequence ID" value="MQY15676.1"/>
    <property type="molecule type" value="Genomic_DNA"/>
</dbReference>
<dbReference type="InterPro" id="IPR029063">
    <property type="entry name" value="SAM-dependent_MTases_sf"/>
</dbReference>
<dbReference type="EC" id="2.1.1.297" evidence="1"/>
<evidence type="ECO:0000313" key="7">
    <source>
        <dbReference type="EMBL" id="MQY15676.1"/>
    </source>
</evidence>
<dbReference type="AlphaFoldDB" id="A0A7K0CQC2"/>
<protein>
    <recommendedName>
        <fullName evidence="1">peptide chain release factor N(5)-glutamine methyltransferase</fullName>
        <ecNumber evidence="1">2.1.1.297</ecNumber>
    </recommendedName>
</protein>
<evidence type="ECO:0000256" key="3">
    <source>
        <dbReference type="ARBA" id="ARBA00022679"/>
    </source>
</evidence>
<dbReference type="InterPro" id="IPR004556">
    <property type="entry name" value="HemK-like"/>
</dbReference>
<sequence>MFAEEEARLLLEAAGGDALEALVRRRVGGEPLEYVVGWAQFAGLQVVVAEGVFVPRRRSEFLARCAADLARPGDVVVDLCCGAGAVGAAVAAWVPGVSLHAADVDPAAVAVARRNVPGAVYEGDLYAALPGELRGRVDVLVANAPYIPTGEIPLLPAEARLYEPPVALDGGDDGLDVQRRIAAGAAGWLAPGGTLLIETSERQAPLTVAAFEAGRLEARVETCEDLAATVVLGSHAA</sequence>